<evidence type="ECO:0000313" key="3">
    <source>
        <dbReference type="Proteomes" id="UP000054770"/>
    </source>
</evidence>
<name>A0A158FPC5_9BURK</name>
<dbReference type="RefSeq" id="WP_125482864.1">
    <property type="nucleotide sequence ID" value="NZ_FCON02000006.1"/>
</dbReference>
<proteinExistence type="predicted"/>
<feature type="region of interest" description="Disordered" evidence="1">
    <location>
        <begin position="99"/>
        <end position="142"/>
    </location>
</feature>
<dbReference type="AlphaFoldDB" id="A0A158FPC5"/>
<organism evidence="2 3">
    <name type="scientific">Caballeronia choica</name>
    <dbReference type="NCBI Taxonomy" id="326476"/>
    <lineage>
        <taxon>Bacteria</taxon>
        <taxon>Pseudomonadati</taxon>
        <taxon>Pseudomonadota</taxon>
        <taxon>Betaproteobacteria</taxon>
        <taxon>Burkholderiales</taxon>
        <taxon>Burkholderiaceae</taxon>
        <taxon>Caballeronia</taxon>
    </lineage>
</organism>
<reference evidence="2" key="1">
    <citation type="submission" date="2016-01" db="EMBL/GenBank/DDBJ databases">
        <authorList>
            <person name="Peeters C."/>
        </authorList>
    </citation>
    <scope>NUCLEOTIDE SEQUENCE [LARGE SCALE GENOMIC DNA]</scope>
    <source>
        <strain evidence="2">LMG 22940</strain>
    </source>
</reference>
<accession>A0A158FPC5</accession>
<sequence length="142" mass="15588">MLHADESGFPNTTDQKKAMVPTLSRYLNKTVLVSIPALFEDGTGRPYTLLGAEMNGLWLQSDALTDRLLRDESRELAKMNPAVFVPFAQIAGVLIATSMPAPSADEHDALDPPERSPATRSDTRERPTESTTPAPPKRSKKR</sequence>
<evidence type="ECO:0000256" key="1">
    <source>
        <dbReference type="SAM" id="MobiDB-lite"/>
    </source>
</evidence>
<feature type="compositionally biased region" description="Basic and acidic residues" evidence="1">
    <location>
        <begin position="104"/>
        <end position="114"/>
    </location>
</feature>
<dbReference type="EMBL" id="FCON02000006">
    <property type="protein sequence ID" value="SAL21481.1"/>
    <property type="molecule type" value="Genomic_DNA"/>
</dbReference>
<comment type="caution">
    <text evidence="2">The sequence shown here is derived from an EMBL/GenBank/DDBJ whole genome shotgun (WGS) entry which is preliminary data.</text>
</comment>
<protein>
    <submittedName>
        <fullName evidence="2">Uncharacterized protein</fullName>
    </submittedName>
</protein>
<gene>
    <name evidence="2" type="ORF">AWB68_00823</name>
</gene>
<keyword evidence="3" id="KW-1185">Reference proteome</keyword>
<evidence type="ECO:0000313" key="2">
    <source>
        <dbReference type="EMBL" id="SAL21481.1"/>
    </source>
</evidence>
<dbReference type="Proteomes" id="UP000054770">
    <property type="component" value="Unassembled WGS sequence"/>
</dbReference>
<dbReference type="OrthoDB" id="7211025at2"/>